<accession>A0A7W4V241</accession>
<keyword evidence="3" id="KW-1185">Reference proteome</keyword>
<gene>
    <name evidence="2" type="ORF">FHX49_000680</name>
</gene>
<evidence type="ECO:0000313" key="3">
    <source>
        <dbReference type="Proteomes" id="UP000529310"/>
    </source>
</evidence>
<evidence type="ECO:0000313" key="2">
    <source>
        <dbReference type="EMBL" id="MBB2975139.1"/>
    </source>
</evidence>
<feature type="region of interest" description="Disordered" evidence="1">
    <location>
        <begin position="46"/>
        <end position="69"/>
    </location>
</feature>
<reference evidence="2 3" key="1">
    <citation type="submission" date="2020-08" db="EMBL/GenBank/DDBJ databases">
        <title>Sequencing the genomes of 1000 actinobacteria strains.</title>
        <authorList>
            <person name="Klenk H.-P."/>
        </authorList>
    </citation>
    <scope>NUCLEOTIDE SEQUENCE [LARGE SCALE GENOMIC DNA]</scope>
    <source>
        <strain evidence="2 3">DSM 27099</strain>
    </source>
</reference>
<proteinExistence type="predicted"/>
<keyword evidence="2" id="KW-0436">Ligase</keyword>
<comment type="caution">
    <text evidence="2">The sequence shown here is derived from an EMBL/GenBank/DDBJ whole genome shotgun (WGS) entry which is preliminary data.</text>
</comment>
<dbReference type="EMBL" id="JACHWQ010000001">
    <property type="protein sequence ID" value="MBB2975139.1"/>
    <property type="molecule type" value="Genomic_DNA"/>
</dbReference>
<dbReference type="GO" id="GO:0016874">
    <property type="term" value="F:ligase activity"/>
    <property type="evidence" value="ECO:0007669"/>
    <property type="project" value="UniProtKB-KW"/>
</dbReference>
<sequence length="69" mass="7216">MIISDRRLSAMEIEAASVSYKPTTEPAIVGAYDDTSGQAAVAFRSSSKAAEDPLRKDHAPFVAGCGRGS</sequence>
<feature type="compositionally biased region" description="Basic and acidic residues" evidence="1">
    <location>
        <begin position="49"/>
        <end position="59"/>
    </location>
</feature>
<dbReference type="AlphaFoldDB" id="A0A7W4V241"/>
<name>A0A7W4V241_9MICO</name>
<dbReference type="Proteomes" id="UP000529310">
    <property type="component" value="Unassembled WGS sequence"/>
</dbReference>
<evidence type="ECO:0000256" key="1">
    <source>
        <dbReference type="SAM" id="MobiDB-lite"/>
    </source>
</evidence>
<protein>
    <submittedName>
        <fullName evidence="2">Acyl-coenzyme A synthetase/AMP-(Fatty) acid ligase</fullName>
    </submittedName>
</protein>
<organism evidence="2 3">
    <name type="scientific">Microbacterium endophyticum</name>
    <dbReference type="NCBI Taxonomy" id="1526412"/>
    <lineage>
        <taxon>Bacteria</taxon>
        <taxon>Bacillati</taxon>
        <taxon>Actinomycetota</taxon>
        <taxon>Actinomycetes</taxon>
        <taxon>Micrococcales</taxon>
        <taxon>Microbacteriaceae</taxon>
        <taxon>Microbacterium</taxon>
    </lineage>
</organism>